<protein>
    <submittedName>
        <fullName evidence="1">Uncharacterized protein</fullName>
    </submittedName>
</protein>
<dbReference type="EMBL" id="UINC01049099">
    <property type="protein sequence ID" value="SVB60458.1"/>
    <property type="molecule type" value="Genomic_DNA"/>
</dbReference>
<evidence type="ECO:0000313" key="1">
    <source>
        <dbReference type="EMBL" id="SVB60458.1"/>
    </source>
</evidence>
<feature type="non-terminal residue" evidence="1">
    <location>
        <position position="32"/>
    </location>
</feature>
<name>A0A382FBI9_9ZZZZ</name>
<feature type="non-terminal residue" evidence="1">
    <location>
        <position position="1"/>
    </location>
</feature>
<sequence length="32" mass="4162">YISLFYFIYDTYWSFYNKSYIYVYHHFVCIAM</sequence>
<accession>A0A382FBI9</accession>
<gene>
    <name evidence="1" type="ORF">METZ01_LOCUS213312</name>
</gene>
<dbReference type="AlphaFoldDB" id="A0A382FBI9"/>
<organism evidence="1">
    <name type="scientific">marine metagenome</name>
    <dbReference type="NCBI Taxonomy" id="408172"/>
    <lineage>
        <taxon>unclassified sequences</taxon>
        <taxon>metagenomes</taxon>
        <taxon>ecological metagenomes</taxon>
    </lineage>
</organism>
<proteinExistence type="predicted"/>
<reference evidence="1" key="1">
    <citation type="submission" date="2018-05" db="EMBL/GenBank/DDBJ databases">
        <authorList>
            <person name="Lanie J.A."/>
            <person name="Ng W.-L."/>
            <person name="Kazmierczak K.M."/>
            <person name="Andrzejewski T.M."/>
            <person name="Davidsen T.M."/>
            <person name="Wayne K.J."/>
            <person name="Tettelin H."/>
            <person name="Glass J.I."/>
            <person name="Rusch D."/>
            <person name="Podicherti R."/>
            <person name="Tsui H.-C.T."/>
            <person name="Winkler M.E."/>
        </authorList>
    </citation>
    <scope>NUCLEOTIDE SEQUENCE</scope>
</reference>